<organism evidence="2 3">
    <name type="scientific">Forsythia ovata</name>
    <dbReference type="NCBI Taxonomy" id="205694"/>
    <lineage>
        <taxon>Eukaryota</taxon>
        <taxon>Viridiplantae</taxon>
        <taxon>Streptophyta</taxon>
        <taxon>Embryophyta</taxon>
        <taxon>Tracheophyta</taxon>
        <taxon>Spermatophyta</taxon>
        <taxon>Magnoliopsida</taxon>
        <taxon>eudicotyledons</taxon>
        <taxon>Gunneridae</taxon>
        <taxon>Pentapetalae</taxon>
        <taxon>asterids</taxon>
        <taxon>lamiids</taxon>
        <taxon>Lamiales</taxon>
        <taxon>Oleaceae</taxon>
        <taxon>Forsythieae</taxon>
        <taxon>Forsythia</taxon>
    </lineage>
</organism>
<dbReference type="PANTHER" id="PTHR10579">
    <property type="entry name" value="CALCIUM-ACTIVATED CHLORIDE CHANNEL REGULATOR"/>
    <property type="match status" value="1"/>
</dbReference>
<dbReference type="Gene3D" id="3.40.50.410">
    <property type="entry name" value="von Willebrand factor, type A domain"/>
    <property type="match status" value="1"/>
</dbReference>
<comment type="caution">
    <text evidence="2">The sequence shown here is derived from an EMBL/GenBank/DDBJ whole genome shotgun (WGS) entry which is preliminary data.</text>
</comment>
<dbReference type="AlphaFoldDB" id="A0ABD1VJD5"/>
<proteinExistence type="predicted"/>
<feature type="compositionally biased region" description="Basic and acidic residues" evidence="1">
    <location>
        <begin position="68"/>
        <end position="80"/>
    </location>
</feature>
<dbReference type="EMBL" id="JBFOLJ010000005">
    <property type="protein sequence ID" value="KAL2536510.1"/>
    <property type="molecule type" value="Genomic_DNA"/>
</dbReference>
<name>A0ABD1VJD5_9LAMI</name>
<protein>
    <submittedName>
        <fullName evidence="2">Zinc finger (C3HC4-type RING finger) family protein</fullName>
    </submittedName>
</protein>
<dbReference type="Proteomes" id="UP001604277">
    <property type="component" value="Unassembled WGS sequence"/>
</dbReference>
<gene>
    <name evidence="2" type="ORF">Fot_17901</name>
</gene>
<dbReference type="PANTHER" id="PTHR10579:SF55">
    <property type="entry name" value="E3 UBIQUITIN-PROTEIN LIGASE WAV3"/>
    <property type="match status" value="1"/>
</dbReference>
<evidence type="ECO:0000313" key="2">
    <source>
        <dbReference type="EMBL" id="KAL2536510.1"/>
    </source>
</evidence>
<evidence type="ECO:0000256" key="1">
    <source>
        <dbReference type="SAM" id="MobiDB-lite"/>
    </source>
</evidence>
<keyword evidence="3" id="KW-1185">Reference proteome</keyword>
<reference evidence="3" key="1">
    <citation type="submission" date="2024-07" db="EMBL/GenBank/DDBJ databases">
        <title>Two chromosome-level genome assemblies of Korean endemic species Abeliophyllum distichum and Forsythia ovata (Oleaceae).</title>
        <authorList>
            <person name="Jang H."/>
        </authorList>
    </citation>
    <scope>NUCLEOTIDE SEQUENCE [LARGE SCALE GENOMIC DNA]</scope>
</reference>
<sequence length="113" mass="12773">MSLRRLTAQGQELARSIIDQLVFSQGSSVCEALKKATKVFDERRHKNTVASIILLSDGQDDSVQANHNNKDKNTNHRRESPLVSSTRFGSRRNSCTFIWVLSRACHGCLLEMR</sequence>
<dbReference type="SUPFAM" id="SSF53300">
    <property type="entry name" value="vWA-like"/>
    <property type="match status" value="1"/>
</dbReference>
<evidence type="ECO:0000313" key="3">
    <source>
        <dbReference type="Proteomes" id="UP001604277"/>
    </source>
</evidence>
<dbReference type="InterPro" id="IPR051266">
    <property type="entry name" value="CLCR"/>
</dbReference>
<feature type="region of interest" description="Disordered" evidence="1">
    <location>
        <begin position="60"/>
        <end position="88"/>
    </location>
</feature>
<accession>A0ABD1VJD5</accession>
<dbReference type="InterPro" id="IPR036465">
    <property type="entry name" value="vWFA_dom_sf"/>
</dbReference>